<reference evidence="3" key="1">
    <citation type="journal article" date="2019" name="Int. J. Syst. Evol. Microbiol.">
        <title>The Global Catalogue of Microorganisms (GCM) 10K type strain sequencing project: providing services to taxonomists for standard genome sequencing and annotation.</title>
        <authorList>
            <consortium name="The Broad Institute Genomics Platform"/>
            <consortium name="The Broad Institute Genome Sequencing Center for Infectious Disease"/>
            <person name="Wu L."/>
            <person name="Ma J."/>
        </authorList>
    </citation>
    <scope>NUCLEOTIDE SEQUENCE [LARGE SCALE GENOMIC DNA]</scope>
    <source>
        <strain evidence="3">CCUG 15531</strain>
    </source>
</reference>
<dbReference type="Proteomes" id="UP001597227">
    <property type="component" value="Unassembled WGS sequence"/>
</dbReference>
<dbReference type="InterPro" id="IPR025402">
    <property type="entry name" value="DMP19_C"/>
</dbReference>
<evidence type="ECO:0000313" key="2">
    <source>
        <dbReference type="EMBL" id="MFD1780306.1"/>
    </source>
</evidence>
<dbReference type="EMBL" id="JBHUEK010000025">
    <property type="protein sequence ID" value="MFD1780306.1"/>
    <property type="molecule type" value="Genomic_DNA"/>
</dbReference>
<comment type="caution">
    <text evidence="2">The sequence shown here is derived from an EMBL/GenBank/DDBJ whole genome shotgun (WGS) entry which is preliminary data.</text>
</comment>
<protein>
    <recommendedName>
        <fullName evidence="1">DNA mimic protein DMP19 C-terminal domain-containing protein</fullName>
    </recommendedName>
</protein>
<organism evidence="2 3">
    <name type="scientific">Fredinandcohnia salidurans</name>
    <dbReference type="NCBI Taxonomy" id="2595041"/>
    <lineage>
        <taxon>Bacteria</taxon>
        <taxon>Bacillati</taxon>
        <taxon>Bacillota</taxon>
        <taxon>Bacilli</taxon>
        <taxon>Bacillales</taxon>
        <taxon>Bacillaceae</taxon>
        <taxon>Fredinandcohnia</taxon>
    </lineage>
</organism>
<accession>A0ABW4MRN7</accession>
<dbReference type="RefSeq" id="WP_388039947.1">
    <property type="nucleotide sequence ID" value="NZ_JBHUEK010000025.1"/>
</dbReference>
<feature type="domain" description="DNA mimic protein DMP19 C-terminal" evidence="1">
    <location>
        <begin position="29"/>
        <end position="134"/>
    </location>
</feature>
<proteinExistence type="predicted"/>
<name>A0ABW4MRN7_9BACI</name>
<keyword evidence="3" id="KW-1185">Reference proteome</keyword>
<gene>
    <name evidence="2" type="ORF">ACFSFW_16700</name>
</gene>
<evidence type="ECO:0000313" key="3">
    <source>
        <dbReference type="Proteomes" id="UP001597227"/>
    </source>
</evidence>
<sequence length="143" mass="16805">MKNSEDIWNEVIHKICSIDFPSEDQTLNEAFLVFQYYSELESGGHEALLNWWNEYISKVGITTYIKELTQILEKIGAQEYAMILQKYGEEMWGKFVAMENGEIDEDSFYQVIEKADGDYYSLEDKLQQLLESYFVSIHTDILE</sequence>
<evidence type="ECO:0000259" key="1">
    <source>
        <dbReference type="Pfam" id="PF14300"/>
    </source>
</evidence>
<dbReference type="Pfam" id="PF14300">
    <property type="entry name" value="DMP19"/>
    <property type="match status" value="1"/>
</dbReference>